<keyword evidence="12" id="KW-1185">Reference proteome</keyword>
<dbReference type="GO" id="GO:0000287">
    <property type="term" value="F:magnesium ion binding"/>
    <property type="evidence" value="ECO:0007669"/>
    <property type="project" value="UniProtKB-UniRule"/>
</dbReference>
<evidence type="ECO:0000256" key="4">
    <source>
        <dbReference type="ARBA" id="ARBA00022723"/>
    </source>
</evidence>
<feature type="binding site" evidence="9">
    <location>
        <position position="114"/>
    </location>
    <ligand>
        <name>substrate</name>
    </ligand>
</feature>
<dbReference type="GO" id="GO:0005829">
    <property type="term" value="C:cytosol"/>
    <property type="evidence" value="ECO:0007669"/>
    <property type="project" value="TreeGrafter"/>
</dbReference>
<organism evidence="11 12">
    <name type="scientific">Halomonas qinghailakensis</name>
    <dbReference type="NCBI Taxonomy" id="2937790"/>
    <lineage>
        <taxon>Bacteria</taxon>
        <taxon>Pseudomonadati</taxon>
        <taxon>Pseudomonadota</taxon>
        <taxon>Gammaproteobacteria</taxon>
        <taxon>Oceanospirillales</taxon>
        <taxon>Halomonadaceae</taxon>
        <taxon>Halomonas</taxon>
    </lineage>
</organism>
<dbReference type="PIRSF" id="PIRSF000722">
    <property type="entry name" value="Acetate_prop_kin"/>
    <property type="match status" value="1"/>
</dbReference>
<keyword evidence="6 9" id="KW-0418">Kinase</keyword>
<keyword evidence="3 9" id="KW-0808">Transferase</keyword>
<dbReference type="GO" id="GO:0008776">
    <property type="term" value="F:acetate kinase activity"/>
    <property type="evidence" value="ECO:0007669"/>
    <property type="project" value="UniProtKB-UniRule"/>
</dbReference>
<feature type="active site" description="Proton donor/acceptor" evidence="9">
    <location>
        <position position="171"/>
    </location>
</feature>
<dbReference type="InterPro" id="IPR004372">
    <property type="entry name" value="Ac/propionate_kinase"/>
</dbReference>
<dbReference type="NCBIfam" id="TIGR00016">
    <property type="entry name" value="ackA"/>
    <property type="match status" value="1"/>
</dbReference>
<dbReference type="Proteomes" id="UP001164935">
    <property type="component" value="Chromosome"/>
</dbReference>
<dbReference type="InterPro" id="IPR000890">
    <property type="entry name" value="Aliphatic_acid_kin_short-chain"/>
</dbReference>
<comment type="function">
    <text evidence="9">Catalyzes the formation of acetyl phosphate from acetate and ATP. Can also catalyze the reverse reaction.</text>
</comment>
<evidence type="ECO:0000256" key="1">
    <source>
        <dbReference type="ARBA" id="ARBA00008748"/>
    </source>
</evidence>
<sequence length="417" mass="45045">MQEILVLNSGSSSVKFALYHVGTAYYAMDEDATGTPKEALTLSYSGHFSGLATSQCRVSLVHKKVGQQPHHYELQALQAMGLTPATNHEEAITKLMVWLDQRDDKGTLIAIGHRVVHGGQTYHEAVRLSANDVAELEKFSSLAPLHQPHGLAPIKLLMEQVPDVPQIACFDTAFHARQPWVARQFALPRELTAKGLIRYGFHGLSYDYIQRTLPNVLPKNAPRSRVIVAHLGNGASLCAIRDGVSIASTMGFTALDGLPMGTRSGTLDPGLVLHLIGQEKMSVEEVSSLLYKQSGLLGVSGISSDMRELLASDAPEAEEAVELYCYRAAREIASLAGALGGLDQLVFTAGIGEHAAAVRARIVAQCEWLDMQLDEQANHHNAICISAADSGVGVWVIPTDEERVIAIDCLTLLNKAD</sequence>
<dbReference type="GO" id="GO:0006085">
    <property type="term" value="P:acetyl-CoA biosynthetic process"/>
    <property type="evidence" value="ECO:0007669"/>
    <property type="project" value="UniProtKB-UniRule"/>
</dbReference>
<dbReference type="EMBL" id="CP096973">
    <property type="protein sequence ID" value="UYO74308.1"/>
    <property type="molecule type" value="Genomic_DNA"/>
</dbReference>
<evidence type="ECO:0000256" key="8">
    <source>
        <dbReference type="ARBA" id="ARBA00022842"/>
    </source>
</evidence>
<dbReference type="GO" id="GO:0005524">
    <property type="term" value="F:ATP binding"/>
    <property type="evidence" value="ECO:0007669"/>
    <property type="project" value="UniProtKB-KW"/>
</dbReference>
<evidence type="ECO:0000256" key="6">
    <source>
        <dbReference type="ARBA" id="ARBA00022777"/>
    </source>
</evidence>
<dbReference type="SUPFAM" id="SSF53067">
    <property type="entry name" value="Actin-like ATPase domain"/>
    <property type="match status" value="2"/>
</dbReference>
<feature type="binding site" evidence="9">
    <location>
        <begin position="305"/>
        <end position="307"/>
    </location>
    <ligand>
        <name>ATP</name>
        <dbReference type="ChEBI" id="CHEBI:30616"/>
    </ligand>
</feature>
<dbReference type="PANTHER" id="PTHR21060:SF21">
    <property type="entry name" value="ACETATE KINASE"/>
    <property type="match status" value="1"/>
</dbReference>
<dbReference type="EC" id="2.7.2.1" evidence="9"/>
<dbReference type="PROSITE" id="PS01076">
    <property type="entry name" value="ACETATE_KINASE_2"/>
    <property type="match status" value="1"/>
</dbReference>
<keyword evidence="4 9" id="KW-0479">Metal-binding</keyword>
<evidence type="ECO:0000313" key="12">
    <source>
        <dbReference type="Proteomes" id="UP001164935"/>
    </source>
</evidence>
<keyword evidence="7 9" id="KW-0067">ATP-binding</keyword>
<dbReference type="Pfam" id="PF00871">
    <property type="entry name" value="Acetate_kinase"/>
    <property type="match status" value="1"/>
</dbReference>
<comment type="cofactor">
    <cofactor evidence="9">
        <name>Mg(2+)</name>
        <dbReference type="ChEBI" id="CHEBI:18420"/>
    </cofactor>
    <cofactor evidence="9">
        <name>Mn(2+)</name>
        <dbReference type="ChEBI" id="CHEBI:29035"/>
    </cofactor>
    <text evidence="9">Mg(2+). Can also accept Mn(2+).</text>
</comment>
<comment type="pathway">
    <text evidence="9">Metabolic intermediate biosynthesis; acetyl-CoA biosynthesis; acetyl-CoA from acetate: step 1/2.</text>
</comment>
<dbReference type="InterPro" id="IPR023865">
    <property type="entry name" value="Aliphatic_acid_kinase_CS"/>
</dbReference>
<keyword evidence="8 9" id="KW-0460">Magnesium</keyword>
<reference evidence="11" key="1">
    <citation type="submission" date="2022-05" db="EMBL/GenBank/DDBJ databases">
        <title>Complete sequence of a novel PHA-producing Halomonas strain.</title>
        <authorList>
            <person name="Zheng Z."/>
        </authorList>
    </citation>
    <scope>NUCLEOTIDE SEQUENCE</scope>
    <source>
        <strain evidence="11">ZZQ-149</strain>
    </source>
</reference>
<dbReference type="KEGG" id="hqn:M0220_15750"/>
<evidence type="ECO:0000256" key="5">
    <source>
        <dbReference type="ARBA" id="ARBA00022741"/>
    </source>
</evidence>
<comment type="subunit">
    <text evidence="9">Homodimer.</text>
</comment>
<evidence type="ECO:0000256" key="3">
    <source>
        <dbReference type="ARBA" id="ARBA00022679"/>
    </source>
</evidence>
<protein>
    <recommendedName>
        <fullName evidence="9">Acetate kinase</fullName>
        <ecNumber evidence="9">2.7.2.1</ecNumber>
    </recommendedName>
    <alternativeName>
        <fullName evidence="9">Acetokinase</fullName>
    </alternativeName>
</protein>
<dbReference type="InterPro" id="IPR043129">
    <property type="entry name" value="ATPase_NBD"/>
</dbReference>
<feature type="binding site" evidence="9">
    <location>
        <begin position="230"/>
        <end position="234"/>
    </location>
    <ligand>
        <name>ATP</name>
        <dbReference type="ChEBI" id="CHEBI:30616"/>
    </ligand>
</feature>
<evidence type="ECO:0000256" key="2">
    <source>
        <dbReference type="ARBA" id="ARBA00022490"/>
    </source>
</evidence>
<feature type="binding site" evidence="9">
    <location>
        <position position="401"/>
    </location>
    <ligand>
        <name>Mg(2+)</name>
        <dbReference type="ChEBI" id="CHEBI:18420"/>
    </ligand>
</feature>
<evidence type="ECO:0000256" key="7">
    <source>
        <dbReference type="ARBA" id="ARBA00022840"/>
    </source>
</evidence>
<feature type="binding site" evidence="9">
    <location>
        <position position="8"/>
    </location>
    <ligand>
        <name>Mg(2+)</name>
        <dbReference type="ChEBI" id="CHEBI:18420"/>
    </ligand>
</feature>
<proteinExistence type="inferred from homology"/>
<dbReference type="AlphaFoldDB" id="A0AA46TQF4"/>
<dbReference type="PRINTS" id="PR00471">
    <property type="entry name" value="ACETATEKNASE"/>
</dbReference>
<comment type="similarity">
    <text evidence="1 9 10">Belongs to the acetokinase family.</text>
</comment>
<feature type="site" description="Transition state stabilizer" evidence="9">
    <location>
        <position position="263"/>
    </location>
</feature>
<dbReference type="Gene3D" id="3.30.420.40">
    <property type="match status" value="2"/>
</dbReference>
<name>A0AA46TQF4_9GAMM</name>
<feature type="site" description="Transition state stabilizer" evidence="9">
    <location>
        <position position="202"/>
    </location>
</feature>
<feature type="binding site" evidence="9">
    <location>
        <begin position="350"/>
        <end position="354"/>
    </location>
    <ligand>
        <name>ATP</name>
        <dbReference type="ChEBI" id="CHEBI:30616"/>
    </ligand>
</feature>
<keyword evidence="5 9" id="KW-0547">Nucleotide-binding</keyword>
<dbReference type="PANTHER" id="PTHR21060">
    <property type="entry name" value="ACETATE KINASE"/>
    <property type="match status" value="1"/>
</dbReference>
<dbReference type="GO" id="GO:0006083">
    <property type="term" value="P:acetate metabolic process"/>
    <property type="evidence" value="ECO:0007669"/>
    <property type="project" value="TreeGrafter"/>
</dbReference>
<dbReference type="RefSeq" id="WP_264018193.1">
    <property type="nucleotide sequence ID" value="NZ_CP096973.1"/>
</dbReference>
<evidence type="ECO:0000256" key="10">
    <source>
        <dbReference type="RuleBase" id="RU003835"/>
    </source>
</evidence>
<comment type="catalytic activity">
    <reaction evidence="9">
        <text>acetate + ATP = acetyl phosphate + ADP</text>
        <dbReference type="Rhea" id="RHEA:11352"/>
        <dbReference type="ChEBI" id="CHEBI:22191"/>
        <dbReference type="ChEBI" id="CHEBI:30089"/>
        <dbReference type="ChEBI" id="CHEBI:30616"/>
        <dbReference type="ChEBI" id="CHEBI:456216"/>
        <dbReference type="EC" id="2.7.2.1"/>
    </reaction>
</comment>
<feature type="binding site" evidence="9">
    <location>
        <position position="15"/>
    </location>
    <ligand>
        <name>ATP</name>
        <dbReference type="ChEBI" id="CHEBI:30616"/>
    </ligand>
</feature>
<evidence type="ECO:0000256" key="9">
    <source>
        <dbReference type="HAMAP-Rule" id="MF_00020"/>
    </source>
</evidence>
<dbReference type="HAMAP" id="MF_00020">
    <property type="entry name" value="Acetate_kinase"/>
    <property type="match status" value="1"/>
</dbReference>
<dbReference type="PROSITE" id="PS01075">
    <property type="entry name" value="ACETATE_KINASE_1"/>
    <property type="match status" value="1"/>
</dbReference>
<keyword evidence="2 9" id="KW-0963">Cytoplasm</keyword>
<accession>A0AA46TQF4</accession>
<evidence type="ECO:0000313" key="11">
    <source>
        <dbReference type="EMBL" id="UYO74308.1"/>
    </source>
</evidence>
<comment type="subcellular location">
    <subcellularLocation>
        <location evidence="9">Cytoplasm</location>
    </subcellularLocation>
</comment>
<gene>
    <name evidence="9" type="primary">ackA</name>
    <name evidence="11" type="ORF">M0220_15750</name>
</gene>